<keyword evidence="2" id="KW-1185">Reference proteome</keyword>
<comment type="caution">
    <text evidence="1">The sequence shown here is derived from an EMBL/GenBank/DDBJ whole genome shotgun (WGS) entry which is preliminary data.</text>
</comment>
<dbReference type="Proteomes" id="UP000814140">
    <property type="component" value="Unassembled WGS sequence"/>
</dbReference>
<proteinExistence type="predicted"/>
<evidence type="ECO:0000313" key="2">
    <source>
        <dbReference type="Proteomes" id="UP000814140"/>
    </source>
</evidence>
<gene>
    <name evidence="1" type="ORF">BV25DRAFT_1533362</name>
</gene>
<dbReference type="EMBL" id="MU277256">
    <property type="protein sequence ID" value="KAI0056861.1"/>
    <property type="molecule type" value="Genomic_DNA"/>
</dbReference>
<reference evidence="1" key="2">
    <citation type="journal article" date="2022" name="New Phytol.">
        <title>Evolutionary transition to the ectomycorrhizal habit in the genomes of a hyperdiverse lineage of mushroom-forming fungi.</title>
        <authorList>
            <person name="Looney B."/>
            <person name="Miyauchi S."/>
            <person name="Morin E."/>
            <person name="Drula E."/>
            <person name="Courty P.E."/>
            <person name="Kohler A."/>
            <person name="Kuo A."/>
            <person name="LaButti K."/>
            <person name="Pangilinan J."/>
            <person name="Lipzen A."/>
            <person name="Riley R."/>
            <person name="Andreopoulos W."/>
            <person name="He G."/>
            <person name="Johnson J."/>
            <person name="Nolan M."/>
            <person name="Tritt A."/>
            <person name="Barry K.W."/>
            <person name="Grigoriev I.V."/>
            <person name="Nagy L.G."/>
            <person name="Hibbett D."/>
            <person name="Henrissat B."/>
            <person name="Matheny P.B."/>
            <person name="Labbe J."/>
            <person name="Martin F.M."/>
        </authorList>
    </citation>
    <scope>NUCLEOTIDE SEQUENCE</scope>
    <source>
        <strain evidence="1">HHB10654</strain>
    </source>
</reference>
<name>A0ACB8SLT9_9AGAM</name>
<accession>A0ACB8SLT9</accession>
<protein>
    <submittedName>
        <fullName evidence="1">Uncharacterized protein</fullName>
    </submittedName>
</protein>
<evidence type="ECO:0000313" key="1">
    <source>
        <dbReference type="EMBL" id="KAI0056861.1"/>
    </source>
</evidence>
<sequence>MSSPGAGRPVIIPIFHRDLREIMVVLVIWAARVYTTDESDRTWVHPQRPSTSPRHSVDLCIKRHDMLQCCFICRYLRVPAHTIPNPILTGALADRLLLSCTENATRRSSRRRRGLIAICLAQRGYATGRQWDHPICRSHATHPLSRRTSKIRGERNEGHTNDTNRNIRD</sequence>
<reference evidence="1" key="1">
    <citation type="submission" date="2021-03" db="EMBL/GenBank/DDBJ databases">
        <authorList>
            <consortium name="DOE Joint Genome Institute"/>
            <person name="Ahrendt S."/>
            <person name="Looney B.P."/>
            <person name="Miyauchi S."/>
            <person name="Morin E."/>
            <person name="Drula E."/>
            <person name="Courty P.E."/>
            <person name="Chicoki N."/>
            <person name="Fauchery L."/>
            <person name="Kohler A."/>
            <person name="Kuo A."/>
            <person name="Labutti K."/>
            <person name="Pangilinan J."/>
            <person name="Lipzen A."/>
            <person name="Riley R."/>
            <person name="Andreopoulos W."/>
            <person name="He G."/>
            <person name="Johnson J."/>
            <person name="Barry K.W."/>
            <person name="Grigoriev I.V."/>
            <person name="Nagy L."/>
            <person name="Hibbett D."/>
            <person name="Henrissat B."/>
            <person name="Matheny P.B."/>
            <person name="Labbe J."/>
            <person name="Martin F."/>
        </authorList>
    </citation>
    <scope>NUCLEOTIDE SEQUENCE</scope>
    <source>
        <strain evidence="1">HHB10654</strain>
    </source>
</reference>
<organism evidence="1 2">
    <name type="scientific">Artomyces pyxidatus</name>
    <dbReference type="NCBI Taxonomy" id="48021"/>
    <lineage>
        <taxon>Eukaryota</taxon>
        <taxon>Fungi</taxon>
        <taxon>Dikarya</taxon>
        <taxon>Basidiomycota</taxon>
        <taxon>Agaricomycotina</taxon>
        <taxon>Agaricomycetes</taxon>
        <taxon>Russulales</taxon>
        <taxon>Auriscalpiaceae</taxon>
        <taxon>Artomyces</taxon>
    </lineage>
</organism>